<dbReference type="GO" id="GO:0032259">
    <property type="term" value="P:methylation"/>
    <property type="evidence" value="ECO:0007669"/>
    <property type="project" value="UniProtKB-KW"/>
</dbReference>
<dbReference type="EMBL" id="JAUSWG010000002">
    <property type="protein sequence ID" value="MDQ0555524.1"/>
    <property type="molecule type" value="Genomic_DNA"/>
</dbReference>
<dbReference type="InterPro" id="IPR025714">
    <property type="entry name" value="Methyltranfer_dom"/>
</dbReference>
<sequence>MNQVEFFNNISKEWDNIIEVNEQKINVLLSKVNINDKSDILDIGTGTGVLIPFLKRLNPSGYIKGVDISKGMLDVAREKFENVENVYFELLDVEKDGIYETYDSIVLYSMFPHLKNKTNTIKKLVEKNLKINGQLIIAHSNSREFLNNMHKEKDECVSEDRLIDVKKQKSLFEDIGLKVVDAFENDEIYYLVINKN</sequence>
<dbReference type="GO" id="GO:0008425">
    <property type="term" value="F:2-methoxy-6-polyprenyl-1,4-benzoquinol methyltransferase activity"/>
    <property type="evidence" value="ECO:0007669"/>
    <property type="project" value="UniProtKB-EC"/>
</dbReference>
<protein>
    <submittedName>
        <fullName evidence="2">Demethylmenaquinone methyltransferase/2-methoxy-6-polyprenyl-1,4-benzoquinol methylase</fullName>
        <ecNumber evidence="2">2.1.1.163</ecNumber>
        <ecNumber evidence="2">2.1.1.201</ecNumber>
    </submittedName>
</protein>
<dbReference type="EC" id="2.1.1.163" evidence="2"/>
<accession>A0ABU0MX88</accession>
<gene>
    <name evidence="2" type="ORF">QOZ92_000637</name>
</gene>
<proteinExistence type="predicted"/>
<keyword evidence="2" id="KW-0808">Transferase</keyword>
<dbReference type="Pfam" id="PF13847">
    <property type="entry name" value="Methyltransf_31"/>
    <property type="match status" value="1"/>
</dbReference>
<reference evidence="2 3" key="1">
    <citation type="submission" date="2023-07" db="EMBL/GenBank/DDBJ databases">
        <title>Genomic Encyclopedia of Type Strains, Phase IV (KMG-IV): sequencing the most valuable type-strain genomes for metagenomic binning, comparative biology and taxonomic classification.</title>
        <authorList>
            <person name="Goeker M."/>
        </authorList>
    </citation>
    <scope>NUCLEOTIDE SEQUENCE [LARGE SCALE GENOMIC DNA]</scope>
    <source>
        <strain evidence="2 3">DSM 15049</strain>
    </source>
</reference>
<dbReference type="CDD" id="cd02440">
    <property type="entry name" value="AdoMet_MTases"/>
    <property type="match status" value="1"/>
</dbReference>
<comment type="caution">
    <text evidence="2">The sequence shown here is derived from an EMBL/GenBank/DDBJ whole genome shotgun (WGS) entry which is preliminary data.</text>
</comment>
<feature type="domain" description="Methyltransferase" evidence="1">
    <location>
        <begin position="35"/>
        <end position="169"/>
    </location>
</feature>
<dbReference type="Proteomes" id="UP001232584">
    <property type="component" value="Unassembled WGS sequence"/>
</dbReference>
<evidence type="ECO:0000313" key="3">
    <source>
        <dbReference type="Proteomes" id="UP001232584"/>
    </source>
</evidence>
<dbReference type="SUPFAM" id="SSF53335">
    <property type="entry name" value="S-adenosyl-L-methionine-dependent methyltransferases"/>
    <property type="match status" value="1"/>
</dbReference>
<keyword evidence="2" id="KW-0489">Methyltransferase</keyword>
<evidence type="ECO:0000259" key="1">
    <source>
        <dbReference type="Pfam" id="PF13847"/>
    </source>
</evidence>
<dbReference type="Gene3D" id="3.40.50.150">
    <property type="entry name" value="Vaccinia Virus protein VP39"/>
    <property type="match status" value="1"/>
</dbReference>
<keyword evidence="3" id="KW-1185">Reference proteome</keyword>
<dbReference type="EC" id="2.1.1.201" evidence="2"/>
<name>A0ABU0MX88_9FIRM</name>
<dbReference type="GO" id="GO:0043770">
    <property type="term" value="F:demethylmenaquinone methyltransferase activity"/>
    <property type="evidence" value="ECO:0007669"/>
    <property type="project" value="UniProtKB-EC"/>
</dbReference>
<dbReference type="PANTHER" id="PTHR43861">
    <property type="entry name" value="TRANS-ACONITATE 2-METHYLTRANSFERASE-RELATED"/>
    <property type="match status" value="1"/>
</dbReference>
<dbReference type="RefSeq" id="WP_307502858.1">
    <property type="nucleotide sequence ID" value="NZ_JAUSWG010000002.1"/>
</dbReference>
<dbReference type="InterPro" id="IPR029063">
    <property type="entry name" value="SAM-dependent_MTases_sf"/>
</dbReference>
<organism evidence="2 3">
    <name type="scientific">Paraclostridium ghonii</name>
    <dbReference type="NCBI Taxonomy" id="29358"/>
    <lineage>
        <taxon>Bacteria</taxon>
        <taxon>Bacillati</taxon>
        <taxon>Bacillota</taxon>
        <taxon>Clostridia</taxon>
        <taxon>Peptostreptococcales</taxon>
        <taxon>Peptostreptococcaceae</taxon>
        <taxon>Paraclostridium</taxon>
    </lineage>
</organism>
<evidence type="ECO:0000313" key="2">
    <source>
        <dbReference type="EMBL" id="MDQ0555524.1"/>
    </source>
</evidence>